<dbReference type="Gene3D" id="1.10.10.10">
    <property type="entry name" value="Winged helix-like DNA-binding domain superfamily/Winged helix DNA-binding domain"/>
    <property type="match status" value="3"/>
</dbReference>
<proteinExistence type="predicted"/>
<dbReference type="Proteomes" id="UP001054925">
    <property type="component" value="Unassembled WGS sequence"/>
</dbReference>
<feature type="domain" description="Putative host cell surface-exposed lipoprotein Ltp-like HTH region" evidence="3">
    <location>
        <begin position="160"/>
        <end position="207"/>
    </location>
</feature>
<name>A0AAV5G1E6_CORAM</name>
<gene>
    <name evidence="4" type="ORF">CAT723_02480</name>
</gene>
<comment type="caution">
    <text evidence="4">The sequence shown here is derived from an EMBL/GenBank/DDBJ whole genome shotgun (WGS) entry which is preliminary data.</text>
</comment>
<sequence length="262" mass="28689">MSGHNHGSTPGQFPEQQPQSDYSTQSYAEYQESLQRNAVFSSDRKPEKKARTKGSHRNKIIAISAMVIVVAGAVGFSLAKDSGLEDNINDGITDIIDDGTNRIDAMNASTDGEAALIYAQEELANNHFSESELKEHLTSPYGEVFAEDAAQYALDNVDADWNAEALEAAESYIRHSHYSYEGLHHQLSSSSADNFSDEQARYAVDHVVADWDAEAVEAAESYWSNTNIDITPEDLHSLLISDTVGRFTESQADHALAELGIS</sequence>
<keyword evidence="2" id="KW-0472">Membrane</keyword>
<keyword evidence="2" id="KW-1133">Transmembrane helix</keyword>
<dbReference type="EMBL" id="BQKK01000001">
    <property type="protein sequence ID" value="GJN41769.1"/>
    <property type="molecule type" value="Genomic_DNA"/>
</dbReference>
<dbReference type="AlphaFoldDB" id="A0AAV5G1E6"/>
<dbReference type="RefSeq" id="WP_003849676.1">
    <property type="nucleotide sequence ID" value="NZ_BQKK01000001.1"/>
</dbReference>
<dbReference type="InterPro" id="IPR036388">
    <property type="entry name" value="WH-like_DNA-bd_sf"/>
</dbReference>
<feature type="domain" description="Putative host cell surface-exposed lipoprotein Ltp-like HTH region" evidence="3">
    <location>
        <begin position="113"/>
        <end position="157"/>
    </location>
</feature>
<feature type="compositionally biased region" description="Polar residues" evidence="1">
    <location>
        <begin position="1"/>
        <end position="40"/>
    </location>
</feature>
<evidence type="ECO:0000259" key="3">
    <source>
        <dbReference type="Pfam" id="PF07553"/>
    </source>
</evidence>
<evidence type="ECO:0000313" key="4">
    <source>
        <dbReference type="EMBL" id="GJN41769.1"/>
    </source>
</evidence>
<evidence type="ECO:0000313" key="5">
    <source>
        <dbReference type="Proteomes" id="UP001054925"/>
    </source>
</evidence>
<feature type="transmembrane region" description="Helical" evidence="2">
    <location>
        <begin position="60"/>
        <end position="79"/>
    </location>
</feature>
<reference evidence="4" key="1">
    <citation type="submission" date="2021-12" db="EMBL/GenBank/DDBJ databases">
        <title>Draft genome sequence of Corynebacterium ammoniagenes strain T-723.</title>
        <authorList>
            <person name="Matsuzawa M."/>
            <person name="Hiratani M."/>
            <person name="Abe I."/>
            <person name="Tsuji Y."/>
            <person name="Nakamura J."/>
        </authorList>
    </citation>
    <scope>NUCLEOTIDE SEQUENCE</scope>
    <source>
        <strain evidence="4">T-723</strain>
    </source>
</reference>
<feature type="domain" description="Putative host cell surface-exposed lipoprotein Ltp-like HTH region" evidence="3">
    <location>
        <begin position="210"/>
        <end position="258"/>
    </location>
</feature>
<organism evidence="4 5">
    <name type="scientific">Corynebacterium ammoniagenes</name>
    <name type="common">Brevibacterium ammoniagenes</name>
    <dbReference type="NCBI Taxonomy" id="1697"/>
    <lineage>
        <taxon>Bacteria</taxon>
        <taxon>Bacillati</taxon>
        <taxon>Actinomycetota</taxon>
        <taxon>Actinomycetes</taxon>
        <taxon>Mycobacteriales</taxon>
        <taxon>Corynebacteriaceae</taxon>
        <taxon>Corynebacterium</taxon>
    </lineage>
</organism>
<feature type="region of interest" description="Disordered" evidence="1">
    <location>
        <begin position="1"/>
        <end position="55"/>
    </location>
</feature>
<evidence type="ECO:0000256" key="2">
    <source>
        <dbReference type="SAM" id="Phobius"/>
    </source>
</evidence>
<keyword evidence="2" id="KW-0812">Transmembrane</keyword>
<dbReference type="Pfam" id="PF07553">
    <property type="entry name" value="Lipoprotein_Ltp"/>
    <property type="match status" value="3"/>
</dbReference>
<protein>
    <recommendedName>
        <fullName evidence="3">Putative host cell surface-exposed lipoprotein Ltp-like HTH region domain-containing protein</fullName>
    </recommendedName>
</protein>
<dbReference type="InterPro" id="IPR011434">
    <property type="entry name" value="Ltp-like_HTH"/>
</dbReference>
<evidence type="ECO:0000256" key="1">
    <source>
        <dbReference type="SAM" id="MobiDB-lite"/>
    </source>
</evidence>
<accession>A0AAV5G1E6</accession>